<evidence type="ECO:0000256" key="5">
    <source>
        <dbReference type="ARBA" id="ARBA00022989"/>
    </source>
</evidence>
<dbReference type="InterPro" id="IPR003945">
    <property type="entry name" value="NU5C-like"/>
</dbReference>
<dbReference type="GO" id="GO:0008137">
    <property type="term" value="F:NADH dehydrogenase (ubiquinone) activity"/>
    <property type="evidence" value="ECO:0007669"/>
    <property type="project" value="UniProtKB-EC"/>
</dbReference>
<feature type="transmembrane region" description="Helical" evidence="9">
    <location>
        <begin position="111"/>
        <end position="130"/>
    </location>
</feature>
<dbReference type="GO" id="GO:0042773">
    <property type="term" value="P:ATP synthesis coupled electron transport"/>
    <property type="evidence" value="ECO:0007669"/>
    <property type="project" value="InterPro"/>
</dbReference>
<feature type="transmembrane region" description="Helical" evidence="9">
    <location>
        <begin position="409"/>
        <end position="433"/>
    </location>
</feature>
<feature type="transmembrane region" description="Helical" evidence="9">
    <location>
        <begin position="6"/>
        <end position="26"/>
    </location>
</feature>
<accession>E0WCE9</accession>
<evidence type="ECO:0000313" key="11">
    <source>
        <dbReference type="EMBL" id="ACO06129.1"/>
    </source>
</evidence>
<name>E0WCE9_9HYME</name>
<keyword evidence="11" id="KW-0496">Mitochondrion</keyword>
<dbReference type="PANTHER" id="PTHR42829">
    <property type="entry name" value="NADH-UBIQUINONE OXIDOREDUCTASE CHAIN 5"/>
    <property type="match status" value="1"/>
</dbReference>
<feature type="transmembrane region" description="Helical" evidence="9">
    <location>
        <begin position="468"/>
        <end position="491"/>
    </location>
</feature>
<comment type="catalytic activity">
    <reaction evidence="8">
        <text>a ubiquinone + NADH + 5 H(+)(in) = a ubiquinol + NAD(+) + 4 H(+)(out)</text>
        <dbReference type="Rhea" id="RHEA:29091"/>
        <dbReference type="Rhea" id="RHEA-COMP:9565"/>
        <dbReference type="Rhea" id="RHEA-COMP:9566"/>
        <dbReference type="ChEBI" id="CHEBI:15378"/>
        <dbReference type="ChEBI" id="CHEBI:16389"/>
        <dbReference type="ChEBI" id="CHEBI:17976"/>
        <dbReference type="ChEBI" id="CHEBI:57540"/>
        <dbReference type="ChEBI" id="CHEBI:57945"/>
        <dbReference type="EC" id="7.1.1.2"/>
    </reaction>
</comment>
<geneLocation type="mitochondrion" evidence="11"/>
<feature type="transmembrane region" description="Helical" evidence="9">
    <location>
        <begin position="87"/>
        <end position="104"/>
    </location>
</feature>
<keyword evidence="5 9" id="KW-1133">Transmembrane helix</keyword>
<dbReference type="GO" id="GO:0016020">
    <property type="term" value="C:membrane"/>
    <property type="evidence" value="ECO:0007669"/>
    <property type="project" value="UniProtKB-SubCell"/>
</dbReference>
<feature type="transmembrane region" description="Helical" evidence="9">
    <location>
        <begin position="368"/>
        <end position="389"/>
    </location>
</feature>
<evidence type="ECO:0000259" key="10">
    <source>
        <dbReference type="Pfam" id="PF00361"/>
    </source>
</evidence>
<evidence type="ECO:0000256" key="4">
    <source>
        <dbReference type="ARBA" id="ARBA00022692"/>
    </source>
</evidence>
<comment type="subcellular location">
    <subcellularLocation>
        <location evidence="2">Membrane</location>
        <topology evidence="2">Multi-pass membrane protein</topology>
    </subcellularLocation>
</comment>
<dbReference type="EC" id="7.1.1.2" evidence="3"/>
<feature type="transmembrane region" description="Helical" evidence="9">
    <location>
        <begin position="325"/>
        <end position="348"/>
    </location>
</feature>
<feature type="transmembrane region" description="Helical" evidence="9">
    <location>
        <begin position="47"/>
        <end position="75"/>
    </location>
</feature>
<evidence type="ECO:0000256" key="1">
    <source>
        <dbReference type="ARBA" id="ARBA00003257"/>
    </source>
</evidence>
<dbReference type="Pfam" id="PF00361">
    <property type="entry name" value="Proton_antipo_M"/>
    <property type="match status" value="1"/>
</dbReference>
<dbReference type="EMBL" id="FJ823227">
    <property type="protein sequence ID" value="ACO06129.1"/>
    <property type="molecule type" value="Genomic_DNA"/>
</dbReference>
<feature type="transmembrane region" description="Helical" evidence="9">
    <location>
        <begin position="445"/>
        <end position="462"/>
    </location>
</feature>
<evidence type="ECO:0000256" key="8">
    <source>
        <dbReference type="ARBA" id="ARBA00049551"/>
    </source>
</evidence>
<keyword evidence="6 9" id="KW-0472">Membrane</keyword>
<evidence type="ECO:0000256" key="6">
    <source>
        <dbReference type="ARBA" id="ARBA00023136"/>
    </source>
</evidence>
<feature type="transmembrane region" description="Helical" evidence="9">
    <location>
        <begin position="264"/>
        <end position="283"/>
    </location>
</feature>
<dbReference type="InterPro" id="IPR001750">
    <property type="entry name" value="ND/Mrp_TM"/>
</dbReference>
<feature type="transmembrane region" description="Helical" evidence="9">
    <location>
        <begin position="238"/>
        <end position="258"/>
    </location>
</feature>
<feature type="transmembrane region" description="Helical" evidence="9">
    <location>
        <begin position="150"/>
        <end position="169"/>
    </location>
</feature>
<feature type="transmembrane region" description="Helical" evidence="9">
    <location>
        <begin position="503"/>
        <end position="523"/>
    </location>
</feature>
<reference evidence="11" key="1">
    <citation type="journal article" date="2014" name="Mol. Phylogenet. Evol.">
        <title>Two mitochondrial genomes from the families Bethylidae and Mutillidae: independent rearrangement of protein-coding genes and higher-level phylogeny of the Hymenoptera.</title>
        <authorList>
            <person name="Wei S.J."/>
            <person name="Li Q."/>
            <person name="van Achterberg K."/>
            <person name="Chen X.X."/>
        </authorList>
    </citation>
    <scope>NUCLEOTIDE SEQUENCE</scope>
</reference>
<evidence type="ECO:0000256" key="7">
    <source>
        <dbReference type="ARBA" id="ARBA00031027"/>
    </source>
</evidence>
<dbReference type="PRINTS" id="PR01434">
    <property type="entry name" value="NADHDHGNASE5"/>
</dbReference>
<organism evidence="11">
    <name type="scientific">Cephalonomia gallicola</name>
    <dbReference type="NCBI Taxonomy" id="627714"/>
    <lineage>
        <taxon>Eukaryota</taxon>
        <taxon>Metazoa</taxon>
        <taxon>Ecdysozoa</taxon>
        <taxon>Arthropoda</taxon>
        <taxon>Hexapoda</taxon>
        <taxon>Insecta</taxon>
        <taxon>Pterygota</taxon>
        <taxon>Neoptera</taxon>
        <taxon>Endopterygota</taxon>
        <taxon>Hymenoptera</taxon>
        <taxon>Apocrita</taxon>
        <taxon>Aculeata</taxon>
        <taxon>Chrysidoidea</taxon>
        <taxon>Bethylidae</taxon>
        <taxon>Scleroderminae</taxon>
        <taxon>Cephalonomia</taxon>
    </lineage>
</organism>
<comment type="function">
    <text evidence="1">Core subunit of the mitochondrial membrane respiratory chain NADH dehydrogenase (Complex I) that is believed to belong to the minimal assembly required for catalysis. Complex I functions in the transfer of electrons from NADH to the respiratory chain. The immediate electron acceptor for the enzyme is believed to be ubiquinone.</text>
</comment>
<evidence type="ECO:0000256" key="3">
    <source>
        <dbReference type="ARBA" id="ARBA00012944"/>
    </source>
</evidence>
<proteinExistence type="predicted"/>
<dbReference type="GO" id="GO:0015990">
    <property type="term" value="P:electron transport coupled proton transport"/>
    <property type="evidence" value="ECO:0007669"/>
    <property type="project" value="TreeGrafter"/>
</dbReference>
<feature type="transmembrane region" description="Helical" evidence="9">
    <location>
        <begin position="529"/>
        <end position="550"/>
    </location>
</feature>
<protein>
    <recommendedName>
        <fullName evidence="3">NADH:ubiquinone reductase (H(+)-translocating)</fullName>
        <ecNumber evidence="3">7.1.1.2</ecNumber>
    </recommendedName>
    <alternativeName>
        <fullName evidence="7">NADH dehydrogenase subunit 5</fullName>
    </alternativeName>
</protein>
<dbReference type="AlphaFoldDB" id="E0WCE9"/>
<keyword evidence="4 9" id="KW-0812">Transmembrane</keyword>
<gene>
    <name evidence="11" type="primary">ND5</name>
</gene>
<evidence type="ECO:0000256" key="2">
    <source>
        <dbReference type="ARBA" id="ARBA00004141"/>
    </source>
</evidence>
<sequence>MIMYFLIYMWNLMFFSLMFFMFSIYLKMMNFILYFEWEIFYFDSMNFFMVFFFDWLTFLFISIVFFITFIVMLYSIDYMYNEKYIKGFYLIMFLFVLSMFFMLVSPNLMSILLGWDLLGLTSFCLVIYYSSINSLNSGIITFISNRVGDVLLLISSSFMLMYGSMNLFLWDEMNKILLFLILLVSLTKSAQLPFSVWLPKAMAAPTPVSSLVHSSTLVTAGVYLDFRYSIISQQWGKYLIFLSLFTMILSGFMAWLEYDFKKVIAYSTLSQLGLMMMILSINLKFFCMFHLMMHALFKSMLFMSAGMIIHNMYGLQDLRFMGSLVFKMPFVIMILNLSNLSLCGMPFLSGFYSKDLIFEIMFMKENNFFLLILLFLGMMLTFMYTLRLMKFLLVNKNFKSVFIIEKMKFMFLSLLILSILSILGGSMFFWLFYFDLEIIYLNFKFKLIIYVLFIYSMFLFNLKFSMNYFIKFILMMFNLEYMYMYMSFLFLKMSKILFKSYDLYMFGDYLMFILFQNLSYMMNFYKLKFLFLINYLIFLMKFFFFFFFLCM</sequence>
<evidence type="ECO:0000256" key="9">
    <source>
        <dbReference type="SAM" id="Phobius"/>
    </source>
</evidence>
<dbReference type="PANTHER" id="PTHR42829:SF2">
    <property type="entry name" value="NADH-UBIQUINONE OXIDOREDUCTASE CHAIN 5"/>
    <property type="match status" value="1"/>
</dbReference>
<feature type="transmembrane region" description="Helical" evidence="9">
    <location>
        <begin position="176"/>
        <end position="196"/>
    </location>
</feature>
<feature type="domain" description="NADH:quinone oxidoreductase/Mrp antiporter transmembrane" evidence="10">
    <location>
        <begin position="105"/>
        <end position="377"/>
    </location>
</feature>
<feature type="transmembrane region" description="Helical" evidence="9">
    <location>
        <begin position="208"/>
        <end position="226"/>
    </location>
</feature>
<dbReference type="GO" id="GO:0003954">
    <property type="term" value="F:NADH dehydrogenase activity"/>
    <property type="evidence" value="ECO:0007669"/>
    <property type="project" value="TreeGrafter"/>
</dbReference>